<protein>
    <submittedName>
        <fullName evidence="2">Uncharacterized protein</fullName>
    </submittedName>
</protein>
<gene>
    <name evidence="2" type="ORF">S06H3_47123</name>
</gene>
<sequence>MPPKANIIGLGVFCPEGPYEVIPKGEQPYCTPSSGLKFAVTIHNVGSAGDITCEIFDDQNIQLYSSTRYVNTNTLAIFGFYTPVPMPARHYKIRVEVTGAIPYNFTIKAIGIPNGVPRLLWLLPLVCISVAIGIAYVVTRK</sequence>
<feature type="transmembrane region" description="Helical" evidence="1">
    <location>
        <begin position="119"/>
        <end position="138"/>
    </location>
</feature>
<dbReference type="EMBL" id="BARV01029571">
    <property type="protein sequence ID" value="GAI32871.1"/>
    <property type="molecule type" value="Genomic_DNA"/>
</dbReference>
<accession>X1NRN4</accession>
<proteinExistence type="predicted"/>
<keyword evidence="1" id="KW-1133">Transmembrane helix</keyword>
<organism evidence="2">
    <name type="scientific">marine sediment metagenome</name>
    <dbReference type="NCBI Taxonomy" id="412755"/>
    <lineage>
        <taxon>unclassified sequences</taxon>
        <taxon>metagenomes</taxon>
        <taxon>ecological metagenomes</taxon>
    </lineage>
</organism>
<dbReference type="AlphaFoldDB" id="X1NRN4"/>
<keyword evidence="1" id="KW-0812">Transmembrane</keyword>
<evidence type="ECO:0000256" key="1">
    <source>
        <dbReference type="SAM" id="Phobius"/>
    </source>
</evidence>
<reference evidence="2" key="1">
    <citation type="journal article" date="2014" name="Front. Microbiol.">
        <title>High frequency of phylogenetically diverse reductive dehalogenase-homologous genes in deep subseafloor sedimentary metagenomes.</title>
        <authorList>
            <person name="Kawai M."/>
            <person name="Futagami T."/>
            <person name="Toyoda A."/>
            <person name="Takaki Y."/>
            <person name="Nishi S."/>
            <person name="Hori S."/>
            <person name="Arai W."/>
            <person name="Tsubouchi T."/>
            <person name="Morono Y."/>
            <person name="Uchiyama I."/>
            <person name="Ito T."/>
            <person name="Fujiyama A."/>
            <person name="Inagaki F."/>
            <person name="Takami H."/>
        </authorList>
    </citation>
    <scope>NUCLEOTIDE SEQUENCE</scope>
    <source>
        <strain evidence="2">Expedition CK06-06</strain>
    </source>
</reference>
<comment type="caution">
    <text evidence="2">The sequence shown here is derived from an EMBL/GenBank/DDBJ whole genome shotgun (WGS) entry which is preliminary data.</text>
</comment>
<name>X1NRN4_9ZZZZ</name>
<keyword evidence="1" id="KW-0472">Membrane</keyword>
<evidence type="ECO:0000313" key="2">
    <source>
        <dbReference type="EMBL" id="GAI32871.1"/>
    </source>
</evidence>